<accession>A0AAU8PD02</accession>
<evidence type="ECO:0000256" key="2">
    <source>
        <dbReference type="ARBA" id="ARBA00022803"/>
    </source>
</evidence>
<feature type="repeat" description="TPR" evidence="3">
    <location>
        <begin position="374"/>
        <end position="407"/>
    </location>
</feature>
<gene>
    <name evidence="5" type="ordered locus">Desku_1712</name>
</gene>
<dbReference type="SUPFAM" id="SSF48452">
    <property type="entry name" value="TPR-like"/>
    <property type="match status" value="1"/>
</dbReference>
<dbReference type="PANTHER" id="PTHR45586:SF1">
    <property type="entry name" value="LIPOPOLYSACCHARIDE ASSEMBLY PROTEIN B"/>
    <property type="match status" value="1"/>
</dbReference>
<evidence type="ECO:0000313" key="6">
    <source>
        <dbReference type="Proteomes" id="UP000009229"/>
    </source>
</evidence>
<dbReference type="RefSeq" id="WP_013822805.1">
    <property type="nucleotide sequence ID" value="NC_015573.1"/>
</dbReference>
<evidence type="ECO:0000313" key="5">
    <source>
        <dbReference type="EMBL" id="AEG15290.1"/>
    </source>
</evidence>
<reference evidence="6" key="1">
    <citation type="submission" date="2011-05" db="EMBL/GenBank/DDBJ databases">
        <title>Complete sequence of Desulfotomaculum kuznetsovii DSM 6115.</title>
        <authorList>
            <person name="Lucas S."/>
            <person name="Han J."/>
            <person name="Lapidus A."/>
            <person name="Cheng J.-F."/>
            <person name="Goodwin L."/>
            <person name="Pitluck S."/>
            <person name="Peters L."/>
            <person name="Mikhailova N."/>
            <person name="Lu M."/>
            <person name="Saunders E."/>
            <person name="Han C."/>
            <person name="Tapia R."/>
            <person name="Land M."/>
            <person name="Hauser L."/>
            <person name="Kyrpides N."/>
            <person name="Ivanova N."/>
            <person name="Pagani I."/>
            <person name="Nazina T."/>
            <person name="Ivanova A."/>
            <person name="Parshina S."/>
            <person name="Kuever J."/>
            <person name="Muyzer G."/>
            <person name="Plugge C."/>
            <person name="Stams A."/>
            <person name="Woyke T."/>
        </authorList>
    </citation>
    <scope>NUCLEOTIDE SEQUENCE [LARGE SCALE GENOMIC DNA]</scope>
    <source>
        <strain evidence="6">DSM 6115 / VKM B-1805 / 17</strain>
    </source>
</reference>
<evidence type="ECO:0000256" key="1">
    <source>
        <dbReference type="ARBA" id="ARBA00022737"/>
    </source>
</evidence>
<evidence type="ECO:0000256" key="3">
    <source>
        <dbReference type="PROSITE-ProRule" id="PRU00339"/>
    </source>
</evidence>
<keyword evidence="1" id="KW-0677">Repeat</keyword>
<dbReference type="KEGG" id="dku:Desku_1712"/>
<name>A0AAU8PD02_DESK7</name>
<feature type="coiled-coil region" evidence="4">
    <location>
        <begin position="517"/>
        <end position="554"/>
    </location>
</feature>
<organism evidence="5 6">
    <name type="scientific">Desulfofundulus kuznetsovii (strain DSM 6115 / VKM B-1805 / 17)</name>
    <name type="common">Desulfotomaculum kuznetsovii</name>
    <dbReference type="NCBI Taxonomy" id="760568"/>
    <lineage>
        <taxon>Bacteria</taxon>
        <taxon>Bacillati</taxon>
        <taxon>Bacillota</taxon>
        <taxon>Clostridia</taxon>
        <taxon>Eubacteriales</taxon>
        <taxon>Peptococcaceae</taxon>
        <taxon>Desulfofundulus</taxon>
    </lineage>
</organism>
<keyword evidence="2 3" id="KW-0802">TPR repeat</keyword>
<dbReference type="PANTHER" id="PTHR45586">
    <property type="entry name" value="TPR REPEAT-CONTAINING PROTEIN PA4667"/>
    <property type="match status" value="1"/>
</dbReference>
<dbReference type="SMART" id="SM00028">
    <property type="entry name" value="TPR"/>
    <property type="match status" value="3"/>
</dbReference>
<protein>
    <submittedName>
        <fullName evidence="5">Tetratricopeptide TPR_2 repeat-containing protein</fullName>
    </submittedName>
</protein>
<dbReference type="Pfam" id="PF14559">
    <property type="entry name" value="TPR_19"/>
    <property type="match status" value="1"/>
</dbReference>
<evidence type="ECO:0000256" key="4">
    <source>
        <dbReference type="SAM" id="Coils"/>
    </source>
</evidence>
<dbReference type="AlphaFoldDB" id="A0AAU8PD02"/>
<dbReference type="PROSITE" id="PS50005">
    <property type="entry name" value="TPR"/>
    <property type="match status" value="1"/>
</dbReference>
<dbReference type="Gene3D" id="1.25.40.10">
    <property type="entry name" value="Tetratricopeptide repeat domain"/>
    <property type="match status" value="2"/>
</dbReference>
<dbReference type="Pfam" id="PF13432">
    <property type="entry name" value="TPR_16"/>
    <property type="match status" value="1"/>
</dbReference>
<dbReference type="InterPro" id="IPR019734">
    <property type="entry name" value="TPR_rpt"/>
</dbReference>
<sequence>MKVNKAEELVSKGKDLLEKGDFRAAEKAFAEALKEDNAVPTRNNLALAVFMAGEPRRALEILEPYLDPEKEDAGATPFTFALAARIHRSLGQEEQARRRLQQAVRSFEEGLSKLRRSLGQVPYSFREYTVTIMLAAADLGDHRQVFELYRRWEPYHVSWENKFLAAVACFNLGRYKRAATLWSSIAQVSRLFSGMQQVAFLVERGVIPPFEMSYERYSMEKMQEMMEEAATSEEARRRYTQDGFFRMMLLAWLLEGDSSKNAAQGVYTLVYYGGEWGEKLGRQVLEYPGFSPSLKFAAVDALMARGILREGEPVPMFIDGERRLVEIKKTPVLMEPDQELDKIVDRAIKLRDEGKIDIAVELLRGLHREGKLYPRAMMTLANLLRQKGDLDEALNIMEMLEEINPDNPVFLFNLSSLMLEMGEIEKAREYFNRIDNPEFEKEFAENLKILEREIERYESVIRWPEMIMQAYEENERRKIEEKPLPVDASLSRGLKNMPAHWLEGACIYYGLEPARQRRQREEQLREFLSRRDNLEKEVGELEEEERELLKYLLQRGGWSRLNAVTRKFGSLEGDGFFWHEREPESFLGFLWSLGLVMVGKATLEGRRVKIATIPLELRQPLKEILGI</sequence>
<keyword evidence="6" id="KW-1185">Reference proteome</keyword>
<dbReference type="InterPro" id="IPR051012">
    <property type="entry name" value="CellSynth/LPSAsmb/PSIAsmb"/>
</dbReference>
<dbReference type="EMBL" id="CP002770">
    <property type="protein sequence ID" value="AEG15290.1"/>
    <property type="molecule type" value="Genomic_DNA"/>
</dbReference>
<proteinExistence type="predicted"/>
<dbReference type="InterPro" id="IPR011990">
    <property type="entry name" value="TPR-like_helical_dom_sf"/>
</dbReference>
<keyword evidence="4" id="KW-0175">Coiled coil</keyword>
<dbReference type="Proteomes" id="UP000009229">
    <property type="component" value="Chromosome"/>
</dbReference>